<evidence type="ECO:0000256" key="1">
    <source>
        <dbReference type="SAM" id="MobiDB-lite"/>
    </source>
</evidence>
<feature type="compositionally biased region" description="Gly residues" evidence="1">
    <location>
        <begin position="342"/>
        <end position="352"/>
    </location>
</feature>
<feature type="region of interest" description="Disordered" evidence="1">
    <location>
        <begin position="326"/>
        <end position="381"/>
    </location>
</feature>
<keyword evidence="3" id="KW-1185">Reference proteome</keyword>
<comment type="caution">
    <text evidence="2">The sequence shown here is derived from an EMBL/GenBank/DDBJ whole genome shotgun (WGS) entry which is preliminary data.</text>
</comment>
<dbReference type="EMBL" id="JAGTXO010000059">
    <property type="protein sequence ID" value="KAG8457998.1"/>
    <property type="molecule type" value="Genomic_DNA"/>
</dbReference>
<dbReference type="Proteomes" id="UP000751190">
    <property type="component" value="Unassembled WGS sequence"/>
</dbReference>
<protein>
    <submittedName>
        <fullName evidence="2">Uncharacterized protein</fullName>
    </submittedName>
</protein>
<feature type="region of interest" description="Disordered" evidence="1">
    <location>
        <begin position="1"/>
        <end position="43"/>
    </location>
</feature>
<feature type="compositionally biased region" description="Low complexity" evidence="1">
    <location>
        <begin position="365"/>
        <end position="381"/>
    </location>
</feature>
<feature type="region of interest" description="Disordered" evidence="1">
    <location>
        <begin position="88"/>
        <end position="145"/>
    </location>
</feature>
<sequence>MAAIANVGRPARFHSPPPANRSPSRPRSRAAVAVGSNARTLHRPRSLGVLFTARASPPAATLAELQPVRFVALADARSRLPHLSAATVAPRASPYTPAANDGGNDGDDEQPARSGWTSRDRSPSRHTPPIGLVGSGGGAASASSTRTGAHVTAALTGANVAPHAADAPDAAAAGGAAPAGPAAVAAPAPDVELARREHGVHGPRCSVDDLRSNAGKAAKLRARERASAEGRAQRSLAPHEAEMAMQLLKETSSFRGCPELGLRDLLAASTMKTGDFISHHRGQIMRTLVDPEASVFNARASTDELSSFLFDGWQWIGRFGETDALGRPADVGGRRKTRRGGKGSMGRGGGHRAGGDARKRRRLSIARAASASGGAENAGAE</sequence>
<evidence type="ECO:0000313" key="3">
    <source>
        <dbReference type="Proteomes" id="UP000751190"/>
    </source>
</evidence>
<gene>
    <name evidence="2" type="ORF">KFE25_012669</name>
</gene>
<name>A0A8J5X2W6_DIALT</name>
<dbReference type="AlphaFoldDB" id="A0A8J5X2W6"/>
<evidence type="ECO:0000313" key="2">
    <source>
        <dbReference type="EMBL" id="KAG8457998.1"/>
    </source>
</evidence>
<organism evidence="2 3">
    <name type="scientific">Diacronema lutheri</name>
    <name type="common">Unicellular marine alga</name>
    <name type="synonym">Monochrysis lutheri</name>
    <dbReference type="NCBI Taxonomy" id="2081491"/>
    <lineage>
        <taxon>Eukaryota</taxon>
        <taxon>Haptista</taxon>
        <taxon>Haptophyta</taxon>
        <taxon>Pavlovophyceae</taxon>
        <taxon>Pavlovales</taxon>
        <taxon>Pavlovaceae</taxon>
        <taxon>Diacronema</taxon>
    </lineage>
</organism>
<reference evidence="2" key="1">
    <citation type="submission" date="2021-05" db="EMBL/GenBank/DDBJ databases">
        <title>The genome of the haptophyte Pavlova lutheri (Diacronema luteri, Pavlovales) - a model for lipid biosynthesis in eukaryotic algae.</title>
        <authorList>
            <person name="Hulatt C.J."/>
            <person name="Posewitz M.C."/>
        </authorList>
    </citation>
    <scope>NUCLEOTIDE SEQUENCE</scope>
    <source>
        <strain evidence="2">NIVA-4/92</strain>
    </source>
</reference>
<proteinExistence type="predicted"/>
<feature type="compositionally biased region" description="Low complexity" evidence="1">
    <location>
        <begin position="21"/>
        <end position="34"/>
    </location>
</feature>
<accession>A0A8J5X2W6</accession>